<dbReference type="EMBL" id="CM046394">
    <property type="protein sequence ID" value="KAI8547434.1"/>
    <property type="molecule type" value="Genomic_DNA"/>
</dbReference>
<sequence>MAYLLWRSQWRRRRTETLAFFVSTGTGAGSSRPIGMGDFLEGISVEDLAESLRAERGLEAALFVAREAEQRAEAKARVDEE</sequence>
<reference evidence="1" key="1">
    <citation type="submission" date="2022-02" db="EMBL/GenBank/DDBJ databases">
        <title>Plant Genome Project.</title>
        <authorList>
            <person name="Zhang R.-G."/>
        </authorList>
    </citation>
    <scope>NUCLEOTIDE SEQUENCE</scope>
    <source>
        <strain evidence="1">AT1</strain>
    </source>
</reference>
<dbReference type="Proteomes" id="UP001062846">
    <property type="component" value="Chromosome 7"/>
</dbReference>
<protein>
    <submittedName>
        <fullName evidence="1">Uncharacterized protein</fullName>
    </submittedName>
</protein>
<proteinExistence type="predicted"/>
<organism evidence="1 2">
    <name type="scientific">Rhododendron molle</name>
    <name type="common">Chinese azalea</name>
    <name type="synonym">Azalea mollis</name>
    <dbReference type="NCBI Taxonomy" id="49168"/>
    <lineage>
        <taxon>Eukaryota</taxon>
        <taxon>Viridiplantae</taxon>
        <taxon>Streptophyta</taxon>
        <taxon>Embryophyta</taxon>
        <taxon>Tracheophyta</taxon>
        <taxon>Spermatophyta</taxon>
        <taxon>Magnoliopsida</taxon>
        <taxon>eudicotyledons</taxon>
        <taxon>Gunneridae</taxon>
        <taxon>Pentapetalae</taxon>
        <taxon>asterids</taxon>
        <taxon>Ericales</taxon>
        <taxon>Ericaceae</taxon>
        <taxon>Ericoideae</taxon>
        <taxon>Rhodoreae</taxon>
        <taxon>Rhododendron</taxon>
    </lineage>
</organism>
<evidence type="ECO:0000313" key="2">
    <source>
        <dbReference type="Proteomes" id="UP001062846"/>
    </source>
</evidence>
<comment type="caution">
    <text evidence="1">The sequence shown here is derived from an EMBL/GenBank/DDBJ whole genome shotgun (WGS) entry which is preliminary data.</text>
</comment>
<name>A0ACC0N3N3_RHOML</name>
<evidence type="ECO:0000313" key="1">
    <source>
        <dbReference type="EMBL" id="KAI8547434.1"/>
    </source>
</evidence>
<accession>A0ACC0N3N3</accession>
<keyword evidence="2" id="KW-1185">Reference proteome</keyword>
<gene>
    <name evidence="1" type="ORF">RHMOL_Rhmol07G0195100</name>
</gene>